<dbReference type="SUPFAM" id="SSF52540">
    <property type="entry name" value="P-loop containing nucleoside triphosphate hydrolases"/>
    <property type="match status" value="1"/>
</dbReference>
<dbReference type="SMART" id="SM01043">
    <property type="entry name" value="BTAD"/>
    <property type="match status" value="1"/>
</dbReference>
<protein>
    <submittedName>
        <fullName evidence="9">DNA-binding SARP family transcriptional activator</fullName>
    </submittedName>
</protein>
<dbReference type="Pfam" id="PF03704">
    <property type="entry name" value="BTAD"/>
    <property type="match status" value="1"/>
</dbReference>
<evidence type="ECO:0000313" key="10">
    <source>
        <dbReference type="Proteomes" id="UP000573327"/>
    </source>
</evidence>
<evidence type="ECO:0000256" key="4">
    <source>
        <dbReference type="ARBA" id="ARBA00023125"/>
    </source>
</evidence>
<feature type="coiled-coil region" evidence="7">
    <location>
        <begin position="605"/>
        <end position="632"/>
    </location>
</feature>
<evidence type="ECO:0000256" key="3">
    <source>
        <dbReference type="ARBA" id="ARBA00023015"/>
    </source>
</evidence>
<dbReference type="InterPro" id="IPR001867">
    <property type="entry name" value="OmpR/PhoB-type_DNA-bd"/>
</dbReference>
<dbReference type="PANTHER" id="PTHR35807">
    <property type="entry name" value="TRANSCRIPTIONAL REGULATOR REDD-RELATED"/>
    <property type="match status" value="1"/>
</dbReference>
<gene>
    <name evidence="9" type="ORF">F4556_003826</name>
</gene>
<dbReference type="InterPro" id="IPR011990">
    <property type="entry name" value="TPR-like_helical_dom_sf"/>
</dbReference>
<dbReference type="Gene3D" id="1.25.40.10">
    <property type="entry name" value="Tetratricopeptide repeat domain"/>
    <property type="match status" value="2"/>
</dbReference>
<dbReference type="PRINTS" id="PR00364">
    <property type="entry name" value="DISEASERSIST"/>
</dbReference>
<evidence type="ECO:0000256" key="7">
    <source>
        <dbReference type="SAM" id="Coils"/>
    </source>
</evidence>
<dbReference type="GO" id="GO:0043531">
    <property type="term" value="F:ADP binding"/>
    <property type="evidence" value="ECO:0007669"/>
    <property type="project" value="InterPro"/>
</dbReference>
<proteinExistence type="inferred from homology"/>
<organism evidence="9 10">
    <name type="scientific">Kitasatospora gansuensis</name>
    <dbReference type="NCBI Taxonomy" id="258050"/>
    <lineage>
        <taxon>Bacteria</taxon>
        <taxon>Bacillati</taxon>
        <taxon>Actinomycetota</taxon>
        <taxon>Actinomycetes</taxon>
        <taxon>Kitasatosporales</taxon>
        <taxon>Streptomycetaceae</taxon>
        <taxon>Kitasatospora</taxon>
    </lineage>
</organism>
<dbReference type="PROSITE" id="PS51755">
    <property type="entry name" value="OMPR_PHOB"/>
    <property type="match status" value="1"/>
</dbReference>
<dbReference type="Pfam" id="PF00931">
    <property type="entry name" value="NB-ARC"/>
    <property type="match status" value="1"/>
</dbReference>
<dbReference type="GO" id="GO:0000160">
    <property type="term" value="P:phosphorelay signal transduction system"/>
    <property type="evidence" value="ECO:0007669"/>
    <property type="project" value="UniProtKB-KW"/>
</dbReference>
<keyword evidence="10" id="KW-1185">Reference proteome</keyword>
<dbReference type="SUPFAM" id="SSF46894">
    <property type="entry name" value="C-terminal effector domain of the bipartite response regulators"/>
    <property type="match status" value="1"/>
</dbReference>
<feature type="DNA-binding region" description="OmpR/PhoB-type" evidence="6">
    <location>
        <begin position="1"/>
        <end position="98"/>
    </location>
</feature>
<dbReference type="AlphaFoldDB" id="A0A7W7SD52"/>
<keyword evidence="2" id="KW-0902">Two-component regulatory system</keyword>
<evidence type="ECO:0000259" key="8">
    <source>
        <dbReference type="PROSITE" id="PS51755"/>
    </source>
</evidence>
<dbReference type="GO" id="GO:0006355">
    <property type="term" value="P:regulation of DNA-templated transcription"/>
    <property type="evidence" value="ECO:0007669"/>
    <property type="project" value="InterPro"/>
</dbReference>
<feature type="domain" description="OmpR/PhoB-type" evidence="8">
    <location>
        <begin position="1"/>
        <end position="98"/>
    </location>
</feature>
<keyword evidence="5" id="KW-0804">Transcription</keyword>
<dbReference type="Gene3D" id="3.40.50.300">
    <property type="entry name" value="P-loop containing nucleotide triphosphate hydrolases"/>
    <property type="match status" value="1"/>
</dbReference>
<dbReference type="Pfam" id="PF13424">
    <property type="entry name" value="TPR_12"/>
    <property type="match status" value="1"/>
</dbReference>
<dbReference type="RefSeq" id="WP_184917609.1">
    <property type="nucleotide sequence ID" value="NZ_JACHJR010000001.1"/>
</dbReference>
<evidence type="ECO:0000256" key="1">
    <source>
        <dbReference type="ARBA" id="ARBA00005820"/>
    </source>
</evidence>
<sequence>MSGQLEFGVLGPLSVATGGRRIVVGGARQRTILAMLLLAPGRIVSVDAMTEAVWLGEPPATARTQVAICIAALRKAFKAEGFGDDLIRTAHPGYQLIPAGHRVDLLEFTDLVQQAERVAEERSPTGDARAAELYAQALQLWRGPVLSGVTGRLVEEEAQRLEEWRLVTHDEMVVLQLALGNHQELIGRLVPMVREHPLRERTRHSLMLAQYRAGRRAEAMETFREGRQLFIEELGIEPGPGLQELHDAILRDDPALTLAVAALPELPGPPGPAAGPVELRITPSDLPPNIPAFTGRAEEIAALDTLLGDRTEGQPPAIGFVTGVAGVGKTGLAVHWAHQVAGLFPDGRLFVDLCGHDEVNEPTAAADVLSRFLRSLGVPSEQIPAELNERVSLYRSMLADRRLLVVLDNVRSIAQIRPLLPSNGQCCVVVTSRGPMEQLMLRYGALRIQLGVLPEPEAIELLSRIVPAERIAADPEQSARLSELCDRLPLALRIAAARLASKPHWTVRHLVGRLADEQRRLDELSQGESQVRAGFALSYRYLSHDAAQLYRRLALLPVPDFTVWVGAALLDSDQFEAERLMEHLVDVQLLEVVGVDATGQLRYRFQNLLRLFARERARAEESEDELRESLDRAFRGWLTIAEQAHRREYGGDFSIIHGSVPRYPVEAGLLAELIAAPLEWYEAERLSLIAVIEQTARLGMDELAWDLTGSLLVLFDIRNYVDDWQLCCERALAATRAAGNLRGSAFMLTELGGTRLRRVRLAEAGEYLHAALELFAEAGEEHGLALALRHIAVMERLQGDLESSAERLRAAAVIFRKVGDASSEAHALGYLAENALDLGRTEEAVRLGEESVLVSRRTGETRCAAQSLYRLARSQTLQGELAAAEQSFLEVGRIVRLKGDLLGSVYALLGLGETRTRLGRAAEAEADLLAALETVRRIDSPLAEGRVLFALGRLHRELERNGEARLRFEQARSLFARLDSPPSLLRAEQALAELAELEPPSGGGGGGESLHYAR</sequence>
<dbReference type="Gene3D" id="1.10.10.10">
    <property type="entry name" value="Winged helix-like DNA-binding domain superfamily/Winged helix DNA-binding domain"/>
    <property type="match status" value="1"/>
</dbReference>
<evidence type="ECO:0000256" key="6">
    <source>
        <dbReference type="PROSITE-ProRule" id="PRU01091"/>
    </source>
</evidence>
<dbReference type="PANTHER" id="PTHR35807:SF1">
    <property type="entry name" value="TRANSCRIPTIONAL REGULATOR REDD"/>
    <property type="match status" value="1"/>
</dbReference>
<comment type="similarity">
    <text evidence="1">Belongs to the AfsR/DnrI/RedD regulatory family.</text>
</comment>
<dbReference type="InterPro" id="IPR016032">
    <property type="entry name" value="Sig_transdc_resp-reg_C-effctor"/>
</dbReference>
<dbReference type="SMART" id="SM00862">
    <property type="entry name" value="Trans_reg_C"/>
    <property type="match status" value="1"/>
</dbReference>
<reference evidence="9 10" key="1">
    <citation type="submission" date="2020-08" db="EMBL/GenBank/DDBJ databases">
        <title>Sequencing the genomes of 1000 actinobacteria strains.</title>
        <authorList>
            <person name="Klenk H.-P."/>
        </authorList>
    </citation>
    <scope>NUCLEOTIDE SEQUENCE [LARGE SCALE GENOMIC DNA]</scope>
    <source>
        <strain evidence="9 10">DSM 44786</strain>
    </source>
</reference>
<dbReference type="InterPro" id="IPR027417">
    <property type="entry name" value="P-loop_NTPase"/>
</dbReference>
<dbReference type="Proteomes" id="UP000573327">
    <property type="component" value="Unassembled WGS sequence"/>
</dbReference>
<evidence type="ECO:0000256" key="5">
    <source>
        <dbReference type="ARBA" id="ARBA00023163"/>
    </source>
</evidence>
<dbReference type="InterPro" id="IPR005158">
    <property type="entry name" value="BTAD"/>
</dbReference>
<evidence type="ECO:0000256" key="2">
    <source>
        <dbReference type="ARBA" id="ARBA00023012"/>
    </source>
</evidence>
<evidence type="ECO:0000313" key="9">
    <source>
        <dbReference type="EMBL" id="MBB4948291.1"/>
    </source>
</evidence>
<keyword evidence="4 6" id="KW-0238">DNA-binding</keyword>
<keyword evidence="7" id="KW-0175">Coiled coil</keyword>
<dbReference type="EMBL" id="JACHJR010000001">
    <property type="protein sequence ID" value="MBB4948291.1"/>
    <property type="molecule type" value="Genomic_DNA"/>
</dbReference>
<name>A0A7W7SD52_9ACTN</name>
<dbReference type="CDD" id="cd15831">
    <property type="entry name" value="BTAD"/>
    <property type="match status" value="1"/>
</dbReference>
<comment type="caution">
    <text evidence="9">The sequence shown here is derived from an EMBL/GenBank/DDBJ whole genome shotgun (WGS) entry which is preliminary data.</text>
</comment>
<dbReference type="InterPro" id="IPR002182">
    <property type="entry name" value="NB-ARC"/>
</dbReference>
<accession>A0A7W7SD52</accession>
<dbReference type="InterPro" id="IPR036388">
    <property type="entry name" value="WH-like_DNA-bd_sf"/>
</dbReference>
<dbReference type="InterPro" id="IPR051677">
    <property type="entry name" value="AfsR-DnrI-RedD_regulator"/>
</dbReference>
<dbReference type="GO" id="GO:0003677">
    <property type="term" value="F:DNA binding"/>
    <property type="evidence" value="ECO:0007669"/>
    <property type="project" value="UniProtKB-UniRule"/>
</dbReference>
<keyword evidence="3" id="KW-0805">Transcription regulation</keyword>
<dbReference type="SUPFAM" id="SSF48452">
    <property type="entry name" value="TPR-like"/>
    <property type="match status" value="3"/>
</dbReference>
<dbReference type="Pfam" id="PF00486">
    <property type="entry name" value="Trans_reg_C"/>
    <property type="match status" value="1"/>
</dbReference>